<dbReference type="PANTHER" id="PTHR24096:SF149">
    <property type="entry name" value="AMP-BINDING DOMAIN-CONTAINING PROTEIN-RELATED"/>
    <property type="match status" value="1"/>
</dbReference>
<evidence type="ECO:0000256" key="1">
    <source>
        <dbReference type="ARBA" id="ARBA00006432"/>
    </source>
</evidence>
<feature type="domain" description="AMP-dependent synthetase/ligase" evidence="3">
    <location>
        <begin position="4"/>
        <end position="224"/>
    </location>
</feature>
<dbReference type="EMBL" id="AP035768">
    <property type="protein sequence ID" value="BFO18335.1"/>
    <property type="molecule type" value="Genomic_DNA"/>
</dbReference>
<keyword evidence="2" id="KW-0436">Ligase</keyword>
<evidence type="ECO:0000256" key="2">
    <source>
        <dbReference type="ARBA" id="ARBA00022598"/>
    </source>
</evidence>
<gene>
    <name evidence="4" type="ORF">SHKM778_47230</name>
</gene>
<reference evidence="4" key="1">
    <citation type="submission" date="2024-06" db="EMBL/GenBank/DDBJ databases">
        <authorList>
            <consortium name="consrtm"/>
            <person name="Uemura M."/>
            <person name="Terahara T."/>
        </authorList>
    </citation>
    <scope>NUCLEOTIDE SEQUENCE</scope>
    <source>
        <strain evidence="4">KM77-8</strain>
    </source>
</reference>
<comment type="similarity">
    <text evidence="1">Belongs to the ATP-dependent AMP-binding enzyme family.</text>
</comment>
<proteinExistence type="inferred from homology"/>
<sequence length="259" mass="28463">MRPRAREEDIALLVPSRGTTGVRRGAVHPFSAMNVTWRRPEEGALGDFPAGITTLAVSPLAGNAGEVTLMLLRQGCTALLMDDFDPGRVLATVEAERITSVYLLSEHLRQLVAHPDIGRTDLSSLRYVPYGNSPVPADTVRRAIEVFGPVLTQNYLSCEIRAISLLRQEDHLAAVSGRPELLRSVGRVLPEVEIQVRGPGDEPLPQGRCGEIWLRAPHMMSGYWREPAQTARVLRGGWLHSGDRGRLDGEGYLYLTGRA</sequence>
<dbReference type="Gene3D" id="3.40.50.12780">
    <property type="entry name" value="N-terminal domain of ligase-like"/>
    <property type="match status" value="1"/>
</dbReference>
<organism evidence="4">
    <name type="scientific">Streptomyces haneummycinicus</name>
    <dbReference type="NCBI Taxonomy" id="3074435"/>
    <lineage>
        <taxon>Bacteria</taxon>
        <taxon>Bacillati</taxon>
        <taxon>Actinomycetota</taxon>
        <taxon>Actinomycetes</taxon>
        <taxon>Kitasatosporales</taxon>
        <taxon>Streptomycetaceae</taxon>
        <taxon>Streptomyces</taxon>
    </lineage>
</organism>
<dbReference type="PANTHER" id="PTHR24096">
    <property type="entry name" value="LONG-CHAIN-FATTY-ACID--COA LIGASE"/>
    <property type="match status" value="1"/>
</dbReference>
<dbReference type="InterPro" id="IPR042099">
    <property type="entry name" value="ANL_N_sf"/>
</dbReference>
<dbReference type="SUPFAM" id="SSF56801">
    <property type="entry name" value="Acetyl-CoA synthetase-like"/>
    <property type="match status" value="1"/>
</dbReference>
<evidence type="ECO:0000259" key="3">
    <source>
        <dbReference type="Pfam" id="PF00501"/>
    </source>
</evidence>
<dbReference type="AlphaFoldDB" id="A0AAT9HLV3"/>
<protein>
    <recommendedName>
        <fullName evidence="3">AMP-dependent synthetase/ligase domain-containing protein</fullName>
    </recommendedName>
</protein>
<name>A0AAT9HLV3_9ACTN</name>
<dbReference type="InterPro" id="IPR000873">
    <property type="entry name" value="AMP-dep_synth/lig_dom"/>
</dbReference>
<dbReference type="Pfam" id="PF00501">
    <property type="entry name" value="AMP-binding"/>
    <property type="match status" value="1"/>
</dbReference>
<dbReference type="GO" id="GO:0016405">
    <property type="term" value="F:CoA-ligase activity"/>
    <property type="evidence" value="ECO:0007669"/>
    <property type="project" value="TreeGrafter"/>
</dbReference>
<evidence type="ECO:0000313" key="4">
    <source>
        <dbReference type="EMBL" id="BFO18335.1"/>
    </source>
</evidence>
<accession>A0AAT9HLV3</accession>
<reference evidence="4" key="2">
    <citation type="submission" date="2024-07" db="EMBL/GenBank/DDBJ databases">
        <title>Streptomyces haneummycinica sp. nov., a new antibiotic-producing actinobacterium isolated from marine sediment.</title>
        <authorList>
            <person name="Uemura M."/>
            <person name="Hamada M."/>
            <person name="Hirano S."/>
            <person name="Kobayashi K."/>
            <person name="Ohshiro T."/>
            <person name="Kobayashi T."/>
            <person name="Terahara T."/>
        </authorList>
    </citation>
    <scope>NUCLEOTIDE SEQUENCE</scope>
    <source>
        <strain evidence="4">KM77-8</strain>
    </source>
</reference>